<organism evidence="6 7">
    <name type="scientific">Vanilla planifolia</name>
    <name type="common">Vanilla</name>
    <dbReference type="NCBI Taxonomy" id="51239"/>
    <lineage>
        <taxon>Eukaryota</taxon>
        <taxon>Viridiplantae</taxon>
        <taxon>Streptophyta</taxon>
        <taxon>Embryophyta</taxon>
        <taxon>Tracheophyta</taxon>
        <taxon>Spermatophyta</taxon>
        <taxon>Magnoliopsida</taxon>
        <taxon>Liliopsida</taxon>
        <taxon>Asparagales</taxon>
        <taxon>Orchidaceae</taxon>
        <taxon>Vanilloideae</taxon>
        <taxon>Vanilleae</taxon>
        <taxon>Vanilla</taxon>
    </lineage>
</organism>
<dbReference type="EMBL" id="JADCNL010000004">
    <property type="protein sequence ID" value="KAG0484237.1"/>
    <property type="molecule type" value="Genomic_DNA"/>
</dbReference>
<feature type="signal peptide" evidence="4">
    <location>
        <begin position="1"/>
        <end position="32"/>
    </location>
</feature>
<sequence length="185" mass="19302">MATKKTSPSSRPLTSLALPLVHLFSLLLSAKSSLIEDSCRCIQAFANDYDACVTSLRSDPSGASAASASALAIIAAKQAADRFARNADLASRLATGGSATAYEKSSLGICSEAYSCGADDARRAVQAIGAGNADIALIYLENLIEGAEFCVEDFMNYDANSTVLSKENDDANGFAVRAVFITKLI</sequence>
<evidence type="ECO:0000313" key="7">
    <source>
        <dbReference type="Proteomes" id="UP000636800"/>
    </source>
</evidence>
<dbReference type="PANTHER" id="PTHR35357:SF8">
    <property type="entry name" value="OS01G0111000 PROTEIN"/>
    <property type="match status" value="1"/>
</dbReference>
<evidence type="ECO:0000313" key="6">
    <source>
        <dbReference type="EMBL" id="KAG0484237.1"/>
    </source>
</evidence>
<accession>A0A835V3N6</accession>
<feature type="chain" id="PRO_5032326899" description="Pectinesterase inhibitor domain-containing protein" evidence="4">
    <location>
        <begin position="33"/>
        <end position="185"/>
    </location>
</feature>
<gene>
    <name evidence="6" type="ORF">HPP92_008316</name>
</gene>
<keyword evidence="7" id="KW-1185">Reference proteome</keyword>
<name>A0A835V3N6_VANPL</name>
<dbReference type="OrthoDB" id="4418812at2759"/>
<dbReference type="NCBIfam" id="TIGR01614">
    <property type="entry name" value="PME_inhib"/>
    <property type="match status" value="1"/>
</dbReference>
<dbReference type="GO" id="GO:0004857">
    <property type="term" value="F:enzyme inhibitor activity"/>
    <property type="evidence" value="ECO:0007669"/>
    <property type="project" value="InterPro"/>
</dbReference>
<dbReference type="AlphaFoldDB" id="A0A835V3N6"/>
<dbReference type="Pfam" id="PF04043">
    <property type="entry name" value="PMEI"/>
    <property type="match status" value="1"/>
</dbReference>
<dbReference type="Gene3D" id="1.20.140.40">
    <property type="entry name" value="Invertase/pectin methylesterase inhibitor family protein"/>
    <property type="match status" value="1"/>
</dbReference>
<keyword evidence="1 4" id="KW-0732">Signal</keyword>
<evidence type="ECO:0000256" key="3">
    <source>
        <dbReference type="ARBA" id="ARBA00038471"/>
    </source>
</evidence>
<dbReference type="PANTHER" id="PTHR35357">
    <property type="entry name" value="OS02G0537100 PROTEIN"/>
    <property type="match status" value="1"/>
</dbReference>
<comment type="similarity">
    <text evidence="3">Belongs to the PMEI family.</text>
</comment>
<keyword evidence="2" id="KW-1015">Disulfide bond</keyword>
<evidence type="ECO:0000256" key="1">
    <source>
        <dbReference type="ARBA" id="ARBA00022729"/>
    </source>
</evidence>
<feature type="domain" description="Pectinesterase inhibitor" evidence="5">
    <location>
        <begin position="34"/>
        <end position="159"/>
    </location>
</feature>
<comment type="caution">
    <text evidence="6">The sequence shown here is derived from an EMBL/GenBank/DDBJ whole genome shotgun (WGS) entry which is preliminary data.</text>
</comment>
<evidence type="ECO:0000259" key="5">
    <source>
        <dbReference type="Pfam" id="PF04043"/>
    </source>
</evidence>
<dbReference type="Proteomes" id="UP000636800">
    <property type="component" value="Unassembled WGS sequence"/>
</dbReference>
<dbReference type="SUPFAM" id="SSF101148">
    <property type="entry name" value="Plant invertase/pectin methylesterase inhibitor"/>
    <property type="match status" value="1"/>
</dbReference>
<dbReference type="InterPro" id="IPR006501">
    <property type="entry name" value="Pectinesterase_inhib_dom"/>
</dbReference>
<reference evidence="6 7" key="1">
    <citation type="journal article" date="2020" name="Nat. Food">
        <title>A phased Vanilla planifolia genome enables genetic improvement of flavour and production.</title>
        <authorList>
            <person name="Hasing T."/>
            <person name="Tang H."/>
            <person name="Brym M."/>
            <person name="Khazi F."/>
            <person name="Huang T."/>
            <person name="Chambers A.H."/>
        </authorList>
    </citation>
    <scope>NUCLEOTIDE SEQUENCE [LARGE SCALE GENOMIC DNA]</scope>
    <source>
        <tissue evidence="6">Leaf</tissue>
    </source>
</reference>
<dbReference type="InterPro" id="IPR035513">
    <property type="entry name" value="Invertase/methylesterase_inhib"/>
</dbReference>
<evidence type="ECO:0000256" key="2">
    <source>
        <dbReference type="ARBA" id="ARBA00023157"/>
    </source>
</evidence>
<protein>
    <recommendedName>
        <fullName evidence="5">Pectinesterase inhibitor domain-containing protein</fullName>
    </recommendedName>
</protein>
<proteinExistence type="inferred from homology"/>
<evidence type="ECO:0000256" key="4">
    <source>
        <dbReference type="SAM" id="SignalP"/>
    </source>
</evidence>